<evidence type="ECO:0000256" key="4">
    <source>
        <dbReference type="ARBA" id="ARBA00022692"/>
    </source>
</evidence>
<evidence type="ECO:0000259" key="8">
    <source>
        <dbReference type="Pfam" id="PF00535"/>
    </source>
</evidence>
<accession>A0ABY1K6R9</accession>
<dbReference type="Proteomes" id="UP000186666">
    <property type="component" value="Unassembled WGS sequence"/>
</dbReference>
<gene>
    <name evidence="9" type="ORF">SAMN05421578_11157</name>
</gene>
<dbReference type="InterPro" id="IPR001173">
    <property type="entry name" value="Glyco_trans_2-like"/>
</dbReference>
<dbReference type="RefSeq" id="WP_068584202.1">
    <property type="nucleotide sequence ID" value="NZ_FTNK01000011.1"/>
</dbReference>
<keyword evidence="5 7" id="KW-1133">Transmembrane helix</keyword>
<evidence type="ECO:0000256" key="7">
    <source>
        <dbReference type="SAM" id="Phobius"/>
    </source>
</evidence>
<dbReference type="InterPro" id="IPR029044">
    <property type="entry name" value="Nucleotide-diphossugar_trans"/>
</dbReference>
<evidence type="ECO:0000313" key="10">
    <source>
        <dbReference type="Proteomes" id="UP000186666"/>
    </source>
</evidence>
<keyword evidence="6 7" id="KW-0472">Membrane</keyword>
<dbReference type="InterPro" id="IPR050256">
    <property type="entry name" value="Glycosyltransferase_2"/>
</dbReference>
<keyword evidence="10" id="KW-1185">Reference proteome</keyword>
<dbReference type="Pfam" id="PF00535">
    <property type="entry name" value="Glycos_transf_2"/>
    <property type="match status" value="1"/>
</dbReference>
<keyword evidence="4 7" id="KW-0812">Transmembrane</keyword>
<protein>
    <submittedName>
        <fullName evidence="9">Glycosyltransferase involved in cell wall bisynthesis</fullName>
    </submittedName>
</protein>
<keyword evidence="3" id="KW-0808">Transferase</keyword>
<reference evidence="9 10" key="1">
    <citation type="submission" date="2017-01" db="EMBL/GenBank/DDBJ databases">
        <authorList>
            <person name="Varghese N."/>
            <person name="Submissions S."/>
        </authorList>
    </citation>
    <scope>NUCLEOTIDE SEQUENCE [LARGE SCALE GENOMIC DNA]</scope>
    <source>
        <strain evidence="9 10">ATCC 23464</strain>
    </source>
</reference>
<sequence length="329" mass="36619">MDKHKPLLSVVVPIYNEGSHIVSSLKIIVETVSQITSTYELIVVDDGSKDDTWKHLDQAAKDMPGVIALRLSRNFGKEIAVCAGLENASGDAVIVMDGDLQHPPTLIPEMVRLWHEEGYEIVECVKETRGKEPIGKKIGASVFYSMLDKLTGYDLKGASDFKLLDQKVLKAWMDMHERVPFFRGMTAWLGFRRVELPFNVAEREVGRSRWGVLSLIRLGAEAIVSFSTIPLRMVSLVGIGFFVISIVLAIQTLMQKIQGNAVTGFTTVILLLLITGSILMISIGIVGEYIAAIYHEVKARPRYLISDKTIHSDLIGTDRELKHDHTFVT</sequence>
<dbReference type="SUPFAM" id="SSF53448">
    <property type="entry name" value="Nucleotide-diphospho-sugar transferases"/>
    <property type="match status" value="1"/>
</dbReference>
<dbReference type="PANTHER" id="PTHR48090">
    <property type="entry name" value="UNDECAPRENYL-PHOSPHATE 4-DEOXY-4-FORMAMIDO-L-ARABINOSE TRANSFERASE-RELATED"/>
    <property type="match status" value="1"/>
</dbReference>
<dbReference type="EMBL" id="FTNK01000011">
    <property type="protein sequence ID" value="SIR33644.1"/>
    <property type="molecule type" value="Genomic_DNA"/>
</dbReference>
<keyword evidence="2" id="KW-0328">Glycosyltransferase</keyword>
<name>A0ABY1K6R9_9BACL</name>
<evidence type="ECO:0000256" key="2">
    <source>
        <dbReference type="ARBA" id="ARBA00022676"/>
    </source>
</evidence>
<feature type="transmembrane region" description="Helical" evidence="7">
    <location>
        <begin position="233"/>
        <end position="253"/>
    </location>
</feature>
<dbReference type="CDD" id="cd04187">
    <property type="entry name" value="DPM1_like_bac"/>
    <property type="match status" value="1"/>
</dbReference>
<organism evidence="9 10">
    <name type="scientific">Paenibacillus macquariensis</name>
    <dbReference type="NCBI Taxonomy" id="948756"/>
    <lineage>
        <taxon>Bacteria</taxon>
        <taxon>Bacillati</taxon>
        <taxon>Bacillota</taxon>
        <taxon>Bacilli</taxon>
        <taxon>Bacillales</taxon>
        <taxon>Paenibacillaceae</taxon>
        <taxon>Paenibacillus</taxon>
    </lineage>
</organism>
<evidence type="ECO:0000256" key="3">
    <source>
        <dbReference type="ARBA" id="ARBA00022679"/>
    </source>
</evidence>
<comment type="caution">
    <text evidence="9">The sequence shown here is derived from an EMBL/GenBank/DDBJ whole genome shotgun (WGS) entry which is preliminary data.</text>
</comment>
<evidence type="ECO:0000256" key="1">
    <source>
        <dbReference type="ARBA" id="ARBA00004141"/>
    </source>
</evidence>
<feature type="domain" description="Glycosyltransferase 2-like" evidence="8">
    <location>
        <begin position="9"/>
        <end position="136"/>
    </location>
</feature>
<evidence type="ECO:0000313" key="9">
    <source>
        <dbReference type="EMBL" id="SIR33644.1"/>
    </source>
</evidence>
<dbReference type="PANTHER" id="PTHR48090:SF1">
    <property type="entry name" value="PROPHAGE BACTOPRENOL GLUCOSYL TRANSFERASE HOMOLOG"/>
    <property type="match status" value="1"/>
</dbReference>
<evidence type="ECO:0000256" key="5">
    <source>
        <dbReference type="ARBA" id="ARBA00022989"/>
    </source>
</evidence>
<feature type="transmembrane region" description="Helical" evidence="7">
    <location>
        <begin position="265"/>
        <end position="294"/>
    </location>
</feature>
<proteinExistence type="predicted"/>
<dbReference type="Gene3D" id="3.90.550.10">
    <property type="entry name" value="Spore Coat Polysaccharide Biosynthesis Protein SpsA, Chain A"/>
    <property type="match status" value="1"/>
</dbReference>
<evidence type="ECO:0000256" key="6">
    <source>
        <dbReference type="ARBA" id="ARBA00023136"/>
    </source>
</evidence>
<comment type="subcellular location">
    <subcellularLocation>
        <location evidence="1">Membrane</location>
        <topology evidence="1">Multi-pass membrane protein</topology>
    </subcellularLocation>
</comment>